<evidence type="ECO:0000256" key="7">
    <source>
        <dbReference type="RuleBase" id="RU000461"/>
    </source>
</evidence>
<keyword evidence="4 7" id="KW-0560">Oxidoreductase</keyword>
<dbReference type="Proteomes" id="UP000662986">
    <property type="component" value="Chromosome"/>
</dbReference>
<protein>
    <submittedName>
        <fullName evidence="8">Cytochrome P450</fullName>
    </submittedName>
</protein>
<keyword evidence="9" id="KW-1185">Reference proteome</keyword>
<reference evidence="8 9" key="1">
    <citation type="journal article" date="2021" name="Microbiol. Resour. Announc.">
        <title>Complete Genome Sequences of Two Rhodococcus sp. Strains with Large and Linear Chromosomes, Isolated from Apple Rhizosphere.</title>
        <authorList>
            <person name="Benning S."/>
            <person name="Brugnone N."/>
            <person name="Siani R."/>
            <person name="Kublik S."/>
            <person name="Schloter M."/>
            <person name="Rad V."/>
        </authorList>
    </citation>
    <scope>NUCLEOTIDE SEQUENCE [LARGE SCALE GENOMIC DNA]</scope>
    <source>
        <strain evidence="8 9">R79</strain>
    </source>
</reference>
<keyword evidence="3 7" id="KW-0479">Metal-binding</keyword>
<dbReference type="InterPro" id="IPR036396">
    <property type="entry name" value="Cyt_P450_sf"/>
</dbReference>
<accession>A0A974W4Z0</accession>
<evidence type="ECO:0000256" key="4">
    <source>
        <dbReference type="ARBA" id="ARBA00023002"/>
    </source>
</evidence>
<dbReference type="RefSeq" id="WP_206007222.1">
    <property type="nucleotide sequence ID" value="NZ_CP070619.1"/>
</dbReference>
<organism evidence="8 9">
    <name type="scientific">Rhodococcus pseudokoreensis</name>
    <dbReference type="NCBI Taxonomy" id="2811421"/>
    <lineage>
        <taxon>Bacteria</taxon>
        <taxon>Bacillati</taxon>
        <taxon>Actinomycetota</taxon>
        <taxon>Actinomycetes</taxon>
        <taxon>Mycobacteriales</taxon>
        <taxon>Nocardiaceae</taxon>
        <taxon>Rhodococcus</taxon>
    </lineage>
</organism>
<dbReference type="PROSITE" id="PS00086">
    <property type="entry name" value="CYTOCHROME_P450"/>
    <property type="match status" value="1"/>
</dbReference>
<dbReference type="PANTHER" id="PTHR46696:SF6">
    <property type="entry name" value="P450, PUTATIVE (EUROFUNG)-RELATED"/>
    <property type="match status" value="1"/>
</dbReference>
<evidence type="ECO:0000313" key="8">
    <source>
        <dbReference type="EMBL" id="QSE90800.1"/>
    </source>
</evidence>
<sequence>MATRPEDIADIYRNSKEWSSQDVTAPKHVGDRFLPLESDAPDHTAYRKAILGLLSNKALREIEPPARTLAVDLIEGLQDGGRCDFISDFALKFPLTVFLNIMGLPAEDGVMINNWLDAYVRTNNVEEKIGVGGKIAAYVHAQVDDRIENPRNDGLTNITQGQVGDRPLTRQEIYNLAQMLTMGGIDTVAMHLSFIVIHLAQNPDKREYVRNNLDSLDRVITEYGRRYFLNNMFRTVSEDREFHGVQLKAGELIAVNAGLYNFDETLFPHPEEIDFERPAKLNLSFGAGPHACPGAALTRLEVKIFLQEWLTRIPDFEIDPDTPIALRASQMHGVSELAVRWPTKE</sequence>
<dbReference type="InterPro" id="IPR001128">
    <property type="entry name" value="Cyt_P450"/>
</dbReference>
<gene>
    <name evidence="8" type="ORF">JWS13_20295</name>
</gene>
<name>A0A974W4Z0_9NOCA</name>
<keyword evidence="5 7" id="KW-0408">Iron</keyword>
<dbReference type="Gene3D" id="1.10.630.10">
    <property type="entry name" value="Cytochrome P450"/>
    <property type="match status" value="1"/>
</dbReference>
<reference evidence="8 9" key="2">
    <citation type="journal article" date="2022" name="Arch. Microbiol.">
        <title>Rhodococcus pseudokoreensis sp. nov. isolated from the rhizosphere of young M26 apple rootstocks.</title>
        <authorList>
            <person name="Kampfer P."/>
            <person name="Glaeser S.P."/>
            <person name="Blom J."/>
            <person name="Wolf J."/>
            <person name="Benning S."/>
            <person name="Schloter M."/>
            <person name="Neumann-Schaal M."/>
        </authorList>
    </citation>
    <scope>NUCLEOTIDE SEQUENCE [LARGE SCALE GENOMIC DNA]</scope>
    <source>
        <strain evidence="8 9">R79</strain>
    </source>
</reference>
<comment type="similarity">
    <text evidence="1 7">Belongs to the cytochrome P450 family.</text>
</comment>
<evidence type="ECO:0000256" key="1">
    <source>
        <dbReference type="ARBA" id="ARBA00010617"/>
    </source>
</evidence>
<evidence type="ECO:0000256" key="5">
    <source>
        <dbReference type="ARBA" id="ARBA00023004"/>
    </source>
</evidence>
<evidence type="ECO:0000313" key="9">
    <source>
        <dbReference type="Proteomes" id="UP000662986"/>
    </source>
</evidence>
<keyword evidence="2 7" id="KW-0349">Heme</keyword>
<dbReference type="EMBL" id="CP070619">
    <property type="protein sequence ID" value="QSE90800.1"/>
    <property type="molecule type" value="Genomic_DNA"/>
</dbReference>
<evidence type="ECO:0000256" key="2">
    <source>
        <dbReference type="ARBA" id="ARBA00022617"/>
    </source>
</evidence>
<dbReference type="Pfam" id="PF00067">
    <property type="entry name" value="p450"/>
    <property type="match status" value="1"/>
</dbReference>
<dbReference type="PANTHER" id="PTHR46696">
    <property type="entry name" value="P450, PUTATIVE (EUROFUNG)-RELATED"/>
    <property type="match status" value="1"/>
</dbReference>
<dbReference type="SUPFAM" id="SSF48264">
    <property type="entry name" value="Cytochrome P450"/>
    <property type="match status" value="1"/>
</dbReference>
<dbReference type="PRINTS" id="PR00359">
    <property type="entry name" value="BP450"/>
</dbReference>
<dbReference type="InterPro" id="IPR002397">
    <property type="entry name" value="Cyt_P450_B"/>
</dbReference>
<keyword evidence="6 7" id="KW-0503">Monooxygenase</keyword>
<evidence type="ECO:0000256" key="6">
    <source>
        <dbReference type="ARBA" id="ARBA00023033"/>
    </source>
</evidence>
<proteinExistence type="inferred from homology"/>
<evidence type="ECO:0000256" key="3">
    <source>
        <dbReference type="ARBA" id="ARBA00022723"/>
    </source>
</evidence>
<dbReference type="InterPro" id="IPR017972">
    <property type="entry name" value="Cyt_P450_CS"/>
</dbReference>